<keyword evidence="15" id="KW-0539">Nucleus</keyword>
<dbReference type="Proteomes" id="UP000215902">
    <property type="component" value="Unassembled WGS sequence"/>
</dbReference>
<dbReference type="InterPro" id="IPR001650">
    <property type="entry name" value="Helicase_C-like"/>
</dbReference>
<dbReference type="GO" id="GO:0005524">
    <property type="term" value="F:ATP binding"/>
    <property type="evidence" value="ECO:0007669"/>
    <property type="project" value="UniProtKB-KW"/>
</dbReference>
<accession>A0A267FM12</accession>
<keyword evidence="7" id="KW-0227">DNA damage</keyword>
<dbReference type="OrthoDB" id="10261556at2759"/>
<sequence length="1289" mass="139884">KRLGKYLKKQPQSSGRMSRKFTFKSFKSGASGDAGNRSILDFTLTSDAASSERPVGQQKQTLVSKATSNASSSKPSSLGNPFKLVPTAKVPPTPVHHQQQPAGGEASRPTLLSSVYARDSQVVDLLANPTSQRAQQQLSASDAAAMPEPSGYEDDADFIDDFDDEFDFRMPLSINRSDVLSSTTQAAPTTPATSAAAVTAAAPTAAANSLKTASNFQPVSAGNQQQLDADDSLPTPIPSTGRKRQRIQSDSDDDQNVGGHRIEFQIDNDDDDDDFVVDDDSADVVEEEDDSPPDNNDSTGDAEIRLTKRVYKSMRGICVAVRDLPSGQLFDAFGQSATDVFRLLGELRGHLDSDASASTSTVAKQQTPKSATEGKQKPKPAQATAAAATLPEPERKPLFKRTRGAIDSSGLDFGINASFSMTASASASSVVGASKPAVAAAVADKQPMPAIRASLDFDCPTSKPSMLSVNSAEPPKPKKTLTAAEATAGDDYVPLEARQSKWTSAVANAAVPAHAGAAATKQPDHSAEFGGEAYPHSDRVRLAFREVFGLKEFRRNQLQAINACLLGHDTFVLMPTGGGKSLCYQLPAVVTDGCTVVVSPLLSLITDQVNKLTSLGIRTYQLTGDISPQQQDQVFAMLTNSSGCQVQLLYVTPEKISQSDKLQRCFSVLYQRGKLDRFVIDEAHCVSQWGHDFRQDYRNLNRLRTSFPNVPMMALTATATPQVRLDIEKQLGLRKQDTKWFTSSFNRPNLRYQVEQKRGTKSVDQVIETINKSYRSQSGIVYCLSRKECEQVATALCKAGIKARPYHAGLSDTKRREVLQDWLQEATCKVVCATIAFGMGIDKADVRFVIHYSLPKSIEGFYQEAGRAGRDGRPSTCLLLFCYSDKVRLQRLIEGEQGGSFETRQIHHSNLNSMVSYCINVTDCRRAQLLTYFGEYFDKSDCDAMRGCACDNCNNRAEFEERDFTKQATTVVDLVRQLLESQRIKLAPGQLVQFFRRLQNARLTSLGLTSHAMYGSLSHINTSDMERLVRKLICDQYLAEELVSQGDHVFTYAVPGPRSALLQQPGHRFLLAIKVSNRAAAANQDDKKPMDKYAQAKESCLNDLTKIAKELAMDKGVKNYTNVFPTECLREIAERLPTTVTELLTITGMTQAKVENLGADKFLITTQDYLLLTETMRAEEREAEEKARRLAAQSAPVAMSASGSGGGGASGNRSKYFAGRKWRKGRGAGRQRKAASTSGGGGASASGSSSTGASGSGWLSKKSGVGAAGKKPQFLNLKQGRAFAAAARK</sequence>
<evidence type="ECO:0000256" key="8">
    <source>
        <dbReference type="ARBA" id="ARBA00022801"/>
    </source>
</evidence>
<keyword evidence="9" id="KW-0347">Helicase</keyword>
<dbReference type="PROSITE" id="PS51194">
    <property type="entry name" value="HELICASE_CTER"/>
    <property type="match status" value="1"/>
</dbReference>
<dbReference type="SMART" id="SM00487">
    <property type="entry name" value="DEXDc"/>
    <property type="match status" value="1"/>
</dbReference>
<dbReference type="SMART" id="SM00490">
    <property type="entry name" value="HELICc"/>
    <property type="match status" value="1"/>
</dbReference>
<feature type="region of interest" description="Disordered" evidence="20">
    <location>
        <begin position="354"/>
        <end position="394"/>
    </location>
</feature>
<dbReference type="InterPro" id="IPR044876">
    <property type="entry name" value="HRDC_dom_sf"/>
</dbReference>
<comment type="similarity">
    <text evidence="3">Belongs to the helicase family. RecQ subfamily.</text>
</comment>
<dbReference type="GO" id="GO:0005634">
    <property type="term" value="C:nucleus"/>
    <property type="evidence" value="ECO:0007669"/>
    <property type="project" value="UniProtKB-SubCell"/>
</dbReference>
<dbReference type="GO" id="GO:0003677">
    <property type="term" value="F:DNA binding"/>
    <property type="evidence" value="ECO:0007669"/>
    <property type="project" value="UniProtKB-KW"/>
</dbReference>
<evidence type="ECO:0000256" key="19">
    <source>
        <dbReference type="ARBA" id="ARBA00073450"/>
    </source>
</evidence>
<dbReference type="GO" id="GO:0006260">
    <property type="term" value="P:DNA replication"/>
    <property type="evidence" value="ECO:0007669"/>
    <property type="project" value="UniProtKB-KW"/>
</dbReference>
<evidence type="ECO:0000259" key="22">
    <source>
        <dbReference type="PROSITE" id="PS51192"/>
    </source>
</evidence>
<dbReference type="NCBIfam" id="TIGR00614">
    <property type="entry name" value="recQ_fam"/>
    <property type="match status" value="1"/>
</dbReference>
<dbReference type="Pfam" id="PF00570">
    <property type="entry name" value="HRDC"/>
    <property type="match status" value="1"/>
</dbReference>
<feature type="region of interest" description="Disordered" evidence="20">
    <location>
        <begin position="128"/>
        <end position="159"/>
    </location>
</feature>
<dbReference type="CDD" id="cd18794">
    <property type="entry name" value="SF2_C_RecQ"/>
    <property type="match status" value="1"/>
</dbReference>
<evidence type="ECO:0000256" key="18">
    <source>
        <dbReference type="ARBA" id="ARBA00044542"/>
    </source>
</evidence>
<dbReference type="GO" id="GO:0005694">
    <property type="term" value="C:chromosome"/>
    <property type="evidence" value="ECO:0007669"/>
    <property type="project" value="TreeGrafter"/>
</dbReference>
<dbReference type="Pfam" id="PF16124">
    <property type="entry name" value="RecQ_Zn_bind"/>
    <property type="match status" value="1"/>
</dbReference>
<keyword evidence="13" id="KW-0234">DNA repair</keyword>
<dbReference type="STRING" id="282301.A0A267FM12"/>
<evidence type="ECO:0000256" key="11">
    <source>
        <dbReference type="ARBA" id="ARBA00022840"/>
    </source>
</evidence>
<dbReference type="GO" id="GO:0046872">
    <property type="term" value="F:metal ion binding"/>
    <property type="evidence" value="ECO:0007669"/>
    <property type="project" value="UniProtKB-KW"/>
</dbReference>
<keyword evidence="14" id="KW-0413">Isomerase</keyword>
<dbReference type="GO" id="GO:0000724">
    <property type="term" value="P:double-strand break repair via homologous recombination"/>
    <property type="evidence" value="ECO:0007669"/>
    <property type="project" value="TreeGrafter"/>
</dbReference>
<keyword evidence="5" id="KW-0479">Metal-binding</keyword>
<dbReference type="EC" id="5.6.2.4" evidence="17"/>
<dbReference type="GO" id="GO:0016787">
    <property type="term" value="F:hydrolase activity"/>
    <property type="evidence" value="ECO:0007669"/>
    <property type="project" value="UniProtKB-KW"/>
</dbReference>
<comment type="catalytic activity">
    <reaction evidence="16">
        <text>Couples ATP hydrolysis with the unwinding of duplex DNA by translocating in the 3'-5' direction.</text>
        <dbReference type="EC" id="5.6.2.4"/>
    </reaction>
</comment>
<dbReference type="SUPFAM" id="SSF52540">
    <property type="entry name" value="P-loop containing nucleoside triphosphate hydrolases"/>
    <property type="match status" value="1"/>
</dbReference>
<feature type="domain" description="Helicase C-terminal" evidence="23">
    <location>
        <begin position="762"/>
        <end position="912"/>
    </location>
</feature>
<protein>
    <recommendedName>
        <fullName evidence="19">RecQ-like DNA helicase BLM</fullName>
        <ecNumber evidence="17">5.6.2.4</ecNumber>
    </recommendedName>
    <alternativeName>
        <fullName evidence="18">DNA 3'-5' helicase BLM</fullName>
    </alternativeName>
</protein>
<name>A0A267FM12_9PLAT</name>
<feature type="compositionally biased region" description="Low complexity" evidence="20">
    <location>
        <begin position="379"/>
        <end position="389"/>
    </location>
</feature>
<feature type="compositionally biased region" description="Low complexity" evidence="20">
    <location>
        <begin position="131"/>
        <end position="145"/>
    </location>
</feature>
<dbReference type="Gene3D" id="1.10.10.10">
    <property type="entry name" value="Winged helix-like DNA-binding domain superfamily/Winged helix DNA-binding domain"/>
    <property type="match status" value="1"/>
</dbReference>
<dbReference type="GO" id="GO:0009378">
    <property type="term" value="F:four-way junction helicase activity"/>
    <property type="evidence" value="ECO:0007669"/>
    <property type="project" value="TreeGrafter"/>
</dbReference>
<feature type="region of interest" description="Disordered" evidence="20">
    <location>
        <begin position="222"/>
        <end position="303"/>
    </location>
</feature>
<feature type="domain" description="Helicase ATP-binding" evidence="22">
    <location>
        <begin position="561"/>
        <end position="737"/>
    </location>
</feature>
<organism evidence="24 25">
    <name type="scientific">Macrostomum lignano</name>
    <dbReference type="NCBI Taxonomy" id="282301"/>
    <lineage>
        <taxon>Eukaryota</taxon>
        <taxon>Metazoa</taxon>
        <taxon>Spiralia</taxon>
        <taxon>Lophotrochozoa</taxon>
        <taxon>Platyhelminthes</taxon>
        <taxon>Rhabditophora</taxon>
        <taxon>Macrostomorpha</taxon>
        <taxon>Macrostomida</taxon>
        <taxon>Macrostomidae</taxon>
        <taxon>Macrostomum</taxon>
    </lineage>
</organism>
<proteinExistence type="inferred from homology"/>
<keyword evidence="8" id="KW-0378">Hydrolase</keyword>
<dbReference type="SUPFAM" id="SSF47819">
    <property type="entry name" value="HRDC-like"/>
    <property type="match status" value="1"/>
</dbReference>
<keyword evidence="12" id="KW-0238">DNA-binding</keyword>
<dbReference type="Pfam" id="PF09382">
    <property type="entry name" value="RQC"/>
    <property type="match status" value="1"/>
</dbReference>
<comment type="cofactor">
    <cofactor evidence="1">
        <name>Zn(2+)</name>
        <dbReference type="ChEBI" id="CHEBI:29105"/>
    </cofactor>
</comment>
<evidence type="ECO:0000256" key="12">
    <source>
        <dbReference type="ARBA" id="ARBA00023125"/>
    </source>
</evidence>
<dbReference type="PANTHER" id="PTHR13710:SF153">
    <property type="entry name" value="RECQ-LIKE DNA HELICASE BLM"/>
    <property type="match status" value="1"/>
</dbReference>
<dbReference type="GO" id="GO:0005737">
    <property type="term" value="C:cytoplasm"/>
    <property type="evidence" value="ECO:0007669"/>
    <property type="project" value="TreeGrafter"/>
</dbReference>
<dbReference type="FunFam" id="3.40.50.300:FF:000340">
    <property type="entry name" value="Bloom syndrome, RecQ helicase"/>
    <property type="match status" value="1"/>
</dbReference>
<keyword evidence="11" id="KW-0067">ATP-binding</keyword>
<evidence type="ECO:0000256" key="16">
    <source>
        <dbReference type="ARBA" id="ARBA00034617"/>
    </source>
</evidence>
<feature type="compositionally biased region" description="Low complexity" evidence="20">
    <location>
        <begin position="64"/>
        <end position="77"/>
    </location>
</feature>
<dbReference type="PROSITE" id="PS51192">
    <property type="entry name" value="HELICASE_ATP_BIND_1"/>
    <property type="match status" value="1"/>
</dbReference>
<feature type="region of interest" description="Disordered" evidence="20">
    <location>
        <begin position="174"/>
        <end position="195"/>
    </location>
</feature>
<dbReference type="GO" id="GO:0043138">
    <property type="term" value="F:3'-5' DNA helicase activity"/>
    <property type="evidence" value="ECO:0007669"/>
    <property type="project" value="UniProtKB-EC"/>
</dbReference>
<dbReference type="SMART" id="SM00956">
    <property type="entry name" value="RQC"/>
    <property type="match status" value="1"/>
</dbReference>
<evidence type="ECO:0000256" key="15">
    <source>
        <dbReference type="ARBA" id="ARBA00023242"/>
    </source>
</evidence>
<evidence type="ECO:0000313" key="24">
    <source>
        <dbReference type="EMBL" id="PAA74835.1"/>
    </source>
</evidence>
<evidence type="ECO:0000256" key="17">
    <source>
        <dbReference type="ARBA" id="ARBA00034808"/>
    </source>
</evidence>
<evidence type="ECO:0000256" key="20">
    <source>
        <dbReference type="SAM" id="MobiDB-lite"/>
    </source>
</evidence>
<evidence type="ECO:0000256" key="10">
    <source>
        <dbReference type="ARBA" id="ARBA00022833"/>
    </source>
</evidence>
<feature type="compositionally biased region" description="Low complexity" evidence="20">
    <location>
        <begin position="181"/>
        <end position="195"/>
    </location>
</feature>
<feature type="compositionally biased region" description="Basic residues" evidence="20">
    <location>
        <begin position="1218"/>
        <end position="1233"/>
    </location>
</feature>
<evidence type="ECO:0000256" key="7">
    <source>
        <dbReference type="ARBA" id="ARBA00022763"/>
    </source>
</evidence>
<dbReference type="SMART" id="SM00341">
    <property type="entry name" value="HRDC"/>
    <property type="match status" value="1"/>
</dbReference>
<dbReference type="InterPro" id="IPR036390">
    <property type="entry name" value="WH_DNA-bd_sf"/>
</dbReference>
<evidence type="ECO:0000256" key="9">
    <source>
        <dbReference type="ARBA" id="ARBA00022806"/>
    </source>
</evidence>
<keyword evidence="4" id="KW-0235">DNA replication</keyword>
<dbReference type="PANTHER" id="PTHR13710">
    <property type="entry name" value="DNA HELICASE RECQ FAMILY MEMBER"/>
    <property type="match status" value="1"/>
</dbReference>
<gene>
    <name evidence="24" type="ORF">BOX15_Mlig015724g3</name>
</gene>
<dbReference type="InterPro" id="IPR032284">
    <property type="entry name" value="RecQ_Zn-bd"/>
</dbReference>
<dbReference type="FunFam" id="3.40.50.300:FF:000537">
    <property type="entry name" value="Bloom syndrome RecQ-like helicase"/>
    <property type="match status" value="1"/>
</dbReference>
<feature type="domain" description="HRDC" evidence="21">
    <location>
        <begin position="1094"/>
        <end position="1176"/>
    </location>
</feature>
<evidence type="ECO:0000259" key="21">
    <source>
        <dbReference type="PROSITE" id="PS50967"/>
    </source>
</evidence>
<reference evidence="24 25" key="1">
    <citation type="submission" date="2017-06" db="EMBL/GenBank/DDBJ databases">
        <title>A platform for efficient transgenesis in Macrostomum lignano, a flatworm model organism for stem cell research.</title>
        <authorList>
            <person name="Berezikov E."/>
        </authorList>
    </citation>
    <scope>NUCLEOTIDE SEQUENCE [LARGE SCALE GENOMIC DNA]</scope>
    <source>
        <strain evidence="24">DV1</strain>
        <tissue evidence="24">Whole organism</tissue>
    </source>
</reference>
<feature type="compositionally biased region" description="Low complexity" evidence="20">
    <location>
        <begin position="1245"/>
        <end position="1271"/>
    </location>
</feature>
<dbReference type="InterPro" id="IPR011545">
    <property type="entry name" value="DEAD/DEAH_box_helicase_dom"/>
</dbReference>
<evidence type="ECO:0000256" key="14">
    <source>
        <dbReference type="ARBA" id="ARBA00023235"/>
    </source>
</evidence>
<dbReference type="Gene3D" id="3.40.50.300">
    <property type="entry name" value="P-loop containing nucleotide triphosphate hydrolases"/>
    <property type="match status" value="2"/>
</dbReference>
<evidence type="ECO:0000256" key="6">
    <source>
        <dbReference type="ARBA" id="ARBA00022741"/>
    </source>
</evidence>
<evidence type="ECO:0000256" key="2">
    <source>
        <dbReference type="ARBA" id="ARBA00004123"/>
    </source>
</evidence>
<dbReference type="Pfam" id="PF00270">
    <property type="entry name" value="DEAD"/>
    <property type="match status" value="1"/>
</dbReference>
<keyword evidence="25" id="KW-1185">Reference proteome</keyword>
<comment type="caution">
    <text evidence="24">The sequence shown here is derived from an EMBL/GenBank/DDBJ whole genome shotgun (WGS) entry which is preliminary data.</text>
</comment>
<dbReference type="Gene3D" id="1.10.150.80">
    <property type="entry name" value="HRDC domain"/>
    <property type="match status" value="1"/>
</dbReference>
<feature type="region of interest" description="Disordered" evidence="20">
    <location>
        <begin position="1"/>
        <end position="109"/>
    </location>
</feature>
<dbReference type="SUPFAM" id="SSF46785">
    <property type="entry name" value="Winged helix' DNA-binding domain"/>
    <property type="match status" value="1"/>
</dbReference>
<comment type="subcellular location">
    <subcellularLocation>
        <location evidence="2">Nucleus</location>
    </subcellularLocation>
</comment>
<keyword evidence="10" id="KW-0862">Zinc</keyword>
<feature type="non-terminal residue" evidence="24">
    <location>
        <position position="1"/>
    </location>
</feature>
<evidence type="ECO:0000256" key="13">
    <source>
        <dbReference type="ARBA" id="ARBA00023204"/>
    </source>
</evidence>
<dbReference type="InterPro" id="IPR018982">
    <property type="entry name" value="RQC_domain"/>
</dbReference>
<evidence type="ECO:0000256" key="4">
    <source>
        <dbReference type="ARBA" id="ARBA00022705"/>
    </source>
</evidence>
<evidence type="ECO:0000313" key="25">
    <source>
        <dbReference type="Proteomes" id="UP000215902"/>
    </source>
</evidence>
<dbReference type="InterPro" id="IPR002121">
    <property type="entry name" value="HRDC_dom"/>
</dbReference>
<feature type="region of interest" description="Disordered" evidence="20">
    <location>
        <begin position="1181"/>
        <end position="1289"/>
    </location>
</feature>
<evidence type="ECO:0000259" key="23">
    <source>
        <dbReference type="PROSITE" id="PS51194"/>
    </source>
</evidence>
<keyword evidence="6" id="KW-0547">Nucleotide-binding</keyword>
<dbReference type="InterPro" id="IPR004589">
    <property type="entry name" value="DNA_helicase_ATP-dep_RecQ"/>
</dbReference>
<dbReference type="PROSITE" id="PS50967">
    <property type="entry name" value="HRDC"/>
    <property type="match status" value="1"/>
</dbReference>
<dbReference type="InterPro" id="IPR010997">
    <property type="entry name" value="HRDC-like_sf"/>
</dbReference>
<dbReference type="InterPro" id="IPR014001">
    <property type="entry name" value="Helicase_ATP-bd"/>
</dbReference>
<dbReference type="InterPro" id="IPR036388">
    <property type="entry name" value="WH-like_DNA-bd_sf"/>
</dbReference>
<dbReference type="InterPro" id="IPR027417">
    <property type="entry name" value="P-loop_NTPase"/>
</dbReference>
<feature type="compositionally biased region" description="Acidic residues" evidence="20">
    <location>
        <begin position="266"/>
        <end position="292"/>
    </location>
</feature>
<evidence type="ECO:0000256" key="3">
    <source>
        <dbReference type="ARBA" id="ARBA00005446"/>
    </source>
</evidence>
<dbReference type="Pfam" id="PF00271">
    <property type="entry name" value="Helicase_C"/>
    <property type="match status" value="1"/>
</dbReference>
<evidence type="ECO:0000256" key="1">
    <source>
        <dbReference type="ARBA" id="ARBA00001947"/>
    </source>
</evidence>
<dbReference type="EMBL" id="NIVC01000921">
    <property type="protein sequence ID" value="PAA74835.1"/>
    <property type="molecule type" value="Genomic_DNA"/>
</dbReference>
<evidence type="ECO:0000256" key="5">
    <source>
        <dbReference type="ARBA" id="ARBA00022723"/>
    </source>
</evidence>